<dbReference type="SUPFAM" id="SSF52540">
    <property type="entry name" value="P-loop containing nucleoside triphosphate hydrolases"/>
    <property type="match status" value="1"/>
</dbReference>
<dbReference type="Pfam" id="PF07685">
    <property type="entry name" value="GATase_3"/>
    <property type="match status" value="1"/>
</dbReference>
<dbReference type="RefSeq" id="WP_366924625.1">
    <property type="nucleotide sequence ID" value="NZ_CP121694.1"/>
</dbReference>
<dbReference type="InterPro" id="IPR047045">
    <property type="entry name" value="CobQ_N"/>
</dbReference>
<sequence length="508" mass="54995">MAKKIMLQGTSSNVGKSVLAAALCRIFAQDGYGVVPFKAQNMALNSYVTQDGGEMGRAQVVQAEAAGIDPDIRMNPILLKPTGDAKSQVVLLGKPIRNMSAQEYHLDFNTTALGVIQECLDYIDGFQVAVIEGAGSPAEVNLKARDIVNMRVAKMSGAPVLLVADIDRGGALASVVGTLELLDEDERDLVKGIIINKFRGDIKLLQPALDFLEAKTGKPILGVVPYFTGFKIPEEDSVVLEQGGGTDTEDVEKVNVKVIHLPRISNFTDIDSLEAEPDVSLTFVQEPGQLKGADLIIIPGSKNTIEDALYLEKSGLAEKIRRMAAEGCLVIGICGGFQILGRELRDPQGTEASVHFTKGLGLLDLVTIFEPQKVTNQARARCLGKGFLFEPFCGKEFFGYEIHMGRTVLGPETDAAFVITQRSGQKTKEVDGAVNKSGKVFGTYLHGLFDNDEWRMFLLNTLRAGKGLEHLGPGNTSTFAKRQQDYDKLAQVVRGSLDMDLLKGIMGF</sequence>
<dbReference type="PANTHER" id="PTHR21343:SF1">
    <property type="entry name" value="COBYRIC ACID SYNTHASE"/>
    <property type="match status" value="1"/>
</dbReference>
<evidence type="ECO:0000256" key="1">
    <source>
        <dbReference type="ARBA" id="ARBA00004953"/>
    </source>
</evidence>
<dbReference type="InterPro" id="IPR004459">
    <property type="entry name" value="CobQ_synth"/>
</dbReference>
<dbReference type="AlphaFoldDB" id="A0AAU0UNB1"/>
<keyword evidence="2 4" id="KW-0169">Cobalamin biosynthesis</keyword>
<dbReference type="CDD" id="cd05389">
    <property type="entry name" value="CobQ_N"/>
    <property type="match status" value="1"/>
</dbReference>
<dbReference type="CDD" id="cd01750">
    <property type="entry name" value="GATase1_CobQ"/>
    <property type="match status" value="1"/>
</dbReference>
<accession>A0AAU0UNB1</accession>
<keyword evidence="8" id="KW-1185">Reference proteome</keyword>
<dbReference type="PANTHER" id="PTHR21343">
    <property type="entry name" value="DETHIOBIOTIN SYNTHETASE"/>
    <property type="match status" value="1"/>
</dbReference>
<dbReference type="InterPro" id="IPR002586">
    <property type="entry name" value="CobQ/CobB/MinD/ParA_Nub-bd_dom"/>
</dbReference>
<dbReference type="InterPro" id="IPR029062">
    <property type="entry name" value="Class_I_gatase-like"/>
</dbReference>
<dbReference type="NCBIfam" id="TIGR00313">
    <property type="entry name" value="cobQ"/>
    <property type="match status" value="1"/>
</dbReference>
<comment type="pathway">
    <text evidence="1 4">Cofactor biosynthesis; adenosylcobalamin biosynthesis.</text>
</comment>
<dbReference type="HAMAP" id="MF_00028">
    <property type="entry name" value="CobQ"/>
    <property type="match status" value="1"/>
</dbReference>
<dbReference type="InterPro" id="IPR033949">
    <property type="entry name" value="CobQ_GATase1"/>
</dbReference>
<keyword evidence="3 4" id="KW-0315">Glutamine amidotransferase</keyword>
<comment type="similarity">
    <text evidence="4">Belongs to the CobB/CobQ family. CobQ subfamily.</text>
</comment>
<name>A0AAU0UNB1_9FIRM</name>
<evidence type="ECO:0000256" key="4">
    <source>
        <dbReference type="HAMAP-Rule" id="MF_00028"/>
    </source>
</evidence>
<feature type="domain" description="CobB/CobQ-like glutamine amidotransferase" evidence="6">
    <location>
        <begin position="256"/>
        <end position="454"/>
    </location>
</feature>
<dbReference type="GO" id="GO:0003824">
    <property type="term" value="F:catalytic activity"/>
    <property type="evidence" value="ECO:0007669"/>
    <property type="project" value="InterPro"/>
</dbReference>
<evidence type="ECO:0000313" key="7">
    <source>
        <dbReference type="EMBL" id="WRO21795.1"/>
    </source>
</evidence>
<evidence type="ECO:0000313" key="8">
    <source>
        <dbReference type="Proteomes" id="UP001329915"/>
    </source>
</evidence>
<dbReference type="EMBL" id="CP121694">
    <property type="protein sequence ID" value="WRO21795.1"/>
    <property type="molecule type" value="Genomic_DNA"/>
</dbReference>
<gene>
    <name evidence="4" type="primary">cobQ</name>
    <name evidence="7" type="ORF">MFMK1_001616</name>
</gene>
<dbReference type="InterPro" id="IPR027417">
    <property type="entry name" value="P-loop_NTPase"/>
</dbReference>
<dbReference type="InterPro" id="IPR011698">
    <property type="entry name" value="GATase_3"/>
</dbReference>
<evidence type="ECO:0000259" key="5">
    <source>
        <dbReference type="Pfam" id="PF01656"/>
    </source>
</evidence>
<feature type="active site" description="Nucleophile" evidence="4">
    <location>
        <position position="334"/>
    </location>
</feature>
<feature type="active site" evidence="4">
    <location>
        <position position="446"/>
    </location>
</feature>
<evidence type="ECO:0000259" key="6">
    <source>
        <dbReference type="Pfam" id="PF07685"/>
    </source>
</evidence>
<organism evidence="7 8">
    <name type="scientific">Metallumcola ferriviriculae</name>
    <dbReference type="NCBI Taxonomy" id="3039180"/>
    <lineage>
        <taxon>Bacteria</taxon>
        <taxon>Bacillati</taxon>
        <taxon>Bacillota</taxon>
        <taxon>Clostridia</taxon>
        <taxon>Neomoorellales</taxon>
        <taxon>Desulfitibacteraceae</taxon>
        <taxon>Metallumcola</taxon>
    </lineage>
</organism>
<reference evidence="7 8" key="1">
    <citation type="submission" date="2023-04" db="EMBL/GenBank/DDBJ databases">
        <authorList>
            <person name="Hsu D."/>
        </authorList>
    </citation>
    <scope>NUCLEOTIDE SEQUENCE [LARGE SCALE GENOMIC DNA]</scope>
    <source>
        <strain evidence="7 8">MK1</strain>
    </source>
</reference>
<comment type="function">
    <text evidence="4">Catalyzes amidations at positions B, D, E, and G on adenosylcobyrinic A,C-diamide. NH(2) groups are provided by glutamine, and one molecule of ATP is hydrogenolyzed for each amidation.</text>
</comment>
<dbReference type="GO" id="GO:0015420">
    <property type="term" value="F:ABC-type vitamin B12 transporter activity"/>
    <property type="evidence" value="ECO:0007669"/>
    <property type="project" value="UniProtKB-UniRule"/>
</dbReference>
<evidence type="ECO:0000256" key="3">
    <source>
        <dbReference type="ARBA" id="ARBA00022962"/>
    </source>
</evidence>
<dbReference type="GO" id="GO:0009236">
    <property type="term" value="P:cobalamin biosynthetic process"/>
    <property type="evidence" value="ECO:0007669"/>
    <property type="project" value="UniProtKB-UniRule"/>
</dbReference>
<dbReference type="Pfam" id="PF01656">
    <property type="entry name" value="CbiA"/>
    <property type="match status" value="1"/>
</dbReference>
<protein>
    <recommendedName>
        <fullName evidence="4">Cobyric acid synthase</fullName>
    </recommendedName>
</protein>
<dbReference type="SUPFAM" id="SSF52317">
    <property type="entry name" value="Class I glutamine amidotransferase-like"/>
    <property type="match status" value="1"/>
</dbReference>
<proteinExistence type="inferred from homology"/>
<dbReference type="NCBIfam" id="NF001989">
    <property type="entry name" value="PRK00784.1"/>
    <property type="match status" value="1"/>
</dbReference>
<feature type="domain" description="CobQ/CobB/MinD/ParA nucleotide binding" evidence="5">
    <location>
        <begin position="5"/>
        <end position="235"/>
    </location>
</feature>
<dbReference type="Proteomes" id="UP001329915">
    <property type="component" value="Chromosome"/>
</dbReference>
<dbReference type="KEGG" id="dbc:MFMK1_001616"/>
<dbReference type="Gene3D" id="3.40.50.300">
    <property type="entry name" value="P-loop containing nucleotide triphosphate hydrolases"/>
    <property type="match status" value="1"/>
</dbReference>
<evidence type="ECO:0000256" key="2">
    <source>
        <dbReference type="ARBA" id="ARBA00022573"/>
    </source>
</evidence>
<dbReference type="PROSITE" id="PS51274">
    <property type="entry name" value="GATASE_COBBQ"/>
    <property type="match status" value="1"/>
</dbReference>
<dbReference type="Gene3D" id="3.40.50.880">
    <property type="match status" value="1"/>
</dbReference>